<dbReference type="Proteomes" id="UP000325577">
    <property type="component" value="Linkage Group LG10"/>
</dbReference>
<dbReference type="Pfam" id="PF14299">
    <property type="entry name" value="PP2"/>
    <property type="match status" value="1"/>
</dbReference>
<feature type="compositionally biased region" description="Basic residues" evidence="1">
    <location>
        <begin position="1"/>
        <end position="10"/>
    </location>
</feature>
<evidence type="ECO:0000313" key="2">
    <source>
        <dbReference type="EMBL" id="KAA8544785.1"/>
    </source>
</evidence>
<reference evidence="2 3" key="1">
    <citation type="submission" date="2019-09" db="EMBL/GenBank/DDBJ databases">
        <title>A chromosome-level genome assembly of the Chinese tupelo Nyssa sinensis.</title>
        <authorList>
            <person name="Yang X."/>
            <person name="Kang M."/>
            <person name="Yang Y."/>
            <person name="Xiong H."/>
            <person name="Wang M."/>
            <person name="Zhang Z."/>
            <person name="Wang Z."/>
            <person name="Wu H."/>
            <person name="Ma T."/>
            <person name="Liu J."/>
            <person name="Xi Z."/>
        </authorList>
    </citation>
    <scope>NUCLEOTIDE SEQUENCE [LARGE SCALE GENOMIC DNA]</scope>
    <source>
        <strain evidence="2">J267</strain>
        <tissue evidence="2">Leaf</tissue>
    </source>
</reference>
<sequence length="242" mass="27754">MGSGSSRHKATSQTSEEPRKTNIIETQTQTTTQQILLPHKYEDIVKDADSPIDNSSIDKLYDQLYAGVFLNRKRKASPIVKYWVERKSNNNCFMLFARDLLITWSDDIRYWHWTYLNETSDVLIDVAELLDVCWLEVRGKFQTVKLSQGIMYEVVFVVMLKDPAYGWEVPVILRLTLPDGSTQEHKENLMEKPRGRWIEIPVGEFRTTAEKVGDIGISLCGSEGGNWKRGLVIKGVSIRPKT</sequence>
<proteinExistence type="predicted"/>
<dbReference type="OrthoDB" id="10254945at2759"/>
<dbReference type="AlphaFoldDB" id="A0A5J5BP39"/>
<evidence type="ECO:0000313" key="3">
    <source>
        <dbReference type="Proteomes" id="UP000325577"/>
    </source>
</evidence>
<keyword evidence="3" id="KW-1185">Reference proteome</keyword>
<evidence type="ECO:0000256" key="1">
    <source>
        <dbReference type="SAM" id="MobiDB-lite"/>
    </source>
</evidence>
<dbReference type="EMBL" id="CM018033">
    <property type="protein sequence ID" value="KAA8544785.1"/>
    <property type="molecule type" value="Genomic_DNA"/>
</dbReference>
<dbReference type="GO" id="GO:0030246">
    <property type="term" value="F:carbohydrate binding"/>
    <property type="evidence" value="ECO:0007669"/>
    <property type="project" value="InterPro"/>
</dbReference>
<name>A0A5J5BP39_9ASTE</name>
<dbReference type="InterPro" id="IPR025886">
    <property type="entry name" value="PP2-like"/>
</dbReference>
<accession>A0A5J5BP39</accession>
<organism evidence="2 3">
    <name type="scientific">Nyssa sinensis</name>
    <dbReference type="NCBI Taxonomy" id="561372"/>
    <lineage>
        <taxon>Eukaryota</taxon>
        <taxon>Viridiplantae</taxon>
        <taxon>Streptophyta</taxon>
        <taxon>Embryophyta</taxon>
        <taxon>Tracheophyta</taxon>
        <taxon>Spermatophyta</taxon>
        <taxon>Magnoliopsida</taxon>
        <taxon>eudicotyledons</taxon>
        <taxon>Gunneridae</taxon>
        <taxon>Pentapetalae</taxon>
        <taxon>asterids</taxon>
        <taxon>Cornales</taxon>
        <taxon>Nyssaceae</taxon>
        <taxon>Nyssa</taxon>
    </lineage>
</organism>
<dbReference type="InterPro" id="IPR052147">
    <property type="entry name" value="PP2-like/Lectin"/>
</dbReference>
<feature type="region of interest" description="Disordered" evidence="1">
    <location>
        <begin position="1"/>
        <end position="27"/>
    </location>
</feature>
<dbReference type="PANTHER" id="PTHR48478:SF1">
    <property type="entry name" value="LECTIN-LIKE"/>
    <property type="match status" value="1"/>
</dbReference>
<dbReference type="PANTHER" id="PTHR48478">
    <property type="entry name" value="LECTIN-LIKE"/>
    <property type="match status" value="1"/>
</dbReference>
<protein>
    <submittedName>
        <fullName evidence="2">Uncharacterized protein</fullName>
    </submittedName>
</protein>
<gene>
    <name evidence="2" type="ORF">F0562_019511</name>
</gene>